<dbReference type="AlphaFoldDB" id="A0A5C8ZWC5"/>
<evidence type="ECO:0000313" key="2">
    <source>
        <dbReference type="Proteomes" id="UP000321039"/>
    </source>
</evidence>
<comment type="caution">
    <text evidence="1">The sequence shown here is derived from an EMBL/GenBank/DDBJ whole genome shotgun (WGS) entry which is preliminary data.</text>
</comment>
<dbReference type="Proteomes" id="UP000321039">
    <property type="component" value="Unassembled WGS sequence"/>
</dbReference>
<keyword evidence="2" id="KW-1185">Reference proteome</keyword>
<proteinExistence type="predicted"/>
<organism evidence="1 2">
    <name type="scientific">Parahaliea maris</name>
    <dbReference type="NCBI Taxonomy" id="2716870"/>
    <lineage>
        <taxon>Bacteria</taxon>
        <taxon>Pseudomonadati</taxon>
        <taxon>Pseudomonadota</taxon>
        <taxon>Gammaproteobacteria</taxon>
        <taxon>Cellvibrionales</taxon>
        <taxon>Halieaceae</taxon>
        <taxon>Parahaliea</taxon>
    </lineage>
</organism>
<gene>
    <name evidence="1" type="ORF">FV139_12930</name>
</gene>
<reference evidence="1 2" key="1">
    <citation type="submission" date="2019-08" db="EMBL/GenBank/DDBJ databases">
        <title>Parahaliea maris sp. nov., isolated from the surface seawater.</title>
        <authorList>
            <person name="Liu Y."/>
        </authorList>
    </citation>
    <scope>NUCLEOTIDE SEQUENCE [LARGE SCALE GENOMIC DNA]</scope>
    <source>
        <strain evidence="1 2">HSLHS9</strain>
    </source>
</reference>
<sequence length="244" mass="26374">MPQPTRLAFHYELLGQLGLPPASELLDDHGAVPCAGLEDSVGATSPPAMLYELQCSSARRHSDWLAMEYSMQRLLEQLGGVPPYGRSVDQGVAPVRSARNEAWWLELGPVDFDDDVITLEREGYMLGALAATEEGRLRLTAYRPLDARSLSLLVELAAHPHPRLGVAMRETNWLLAVDKAAELDHFLAAEQGEAYLAHWPGGLGESGGAEAPWQAPLAAMLVEVQLQVFQHFSALAAGEGDAAS</sequence>
<protein>
    <submittedName>
        <fullName evidence="1">Uncharacterized protein</fullName>
    </submittedName>
</protein>
<dbReference type="RefSeq" id="WP_148068868.1">
    <property type="nucleotide sequence ID" value="NZ_VRZA01000004.1"/>
</dbReference>
<accession>A0A5C8ZWC5</accession>
<evidence type="ECO:0000313" key="1">
    <source>
        <dbReference type="EMBL" id="TXS92865.1"/>
    </source>
</evidence>
<dbReference type="EMBL" id="VRZA01000004">
    <property type="protein sequence ID" value="TXS92865.1"/>
    <property type="molecule type" value="Genomic_DNA"/>
</dbReference>
<name>A0A5C8ZWC5_9GAMM</name>